<dbReference type="InterPro" id="IPR013096">
    <property type="entry name" value="Cupin_2"/>
</dbReference>
<accession>A0A7W3QKE3</accession>
<evidence type="ECO:0000259" key="1">
    <source>
        <dbReference type="Pfam" id="PF07883"/>
    </source>
</evidence>
<dbReference type="GO" id="GO:0016853">
    <property type="term" value="F:isomerase activity"/>
    <property type="evidence" value="ECO:0007669"/>
    <property type="project" value="UniProtKB-KW"/>
</dbReference>
<dbReference type="RefSeq" id="WP_067828150.1">
    <property type="nucleotide sequence ID" value="NZ_BAAALP010000098.1"/>
</dbReference>
<dbReference type="PANTHER" id="PTHR36440">
    <property type="entry name" value="PUTATIVE (AFU_ORTHOLOGUE AFUA_8G07350)-RELATED"/>
    <property type="match status" value="1"/>
</dbReference>
<comment type="caution">
    <text evidence="2">The sequence shown here is derived from an EMBL/GenBank/DDBJ whole genome shotgun (WGS) entry which is preliminary data.</text>
</comment>
<dbReference type="InterPro" id="IPR011051">
    <property type="entry name" value="RmlC_Cupin_sf"/>
</dbReference>
<name>A0A7W3QKE3_ACTNM</name>
<dbReference type="Gene3D" id="2.60.120.10">
    <property type="entry name" value="Jelly Rolls"/>
    <property type="match status" value="1"/>
</dbReference>
<keyword evidence="3" id="KW-1185">Reference proteome</keyword>
<sequence>MSVSEDAVVVLPGEAATAPLAHGGAFELLADGGAVSANRLTMGEGADGARPHRHLRSTELFHVLDGVMVFRLGDRVVEVGAGGLVVVPPGMPHAFGAAPGRTAEVFAVLSPGIERFGYFERLAAISRGEASFESLLPEQERYDVHFVDLPGWRVAPGAGATR</sequence>
<gene>
    <name evidence="2" type="ORF">HNR61_001486</name>
</gene>
<proteinExistence type="predicted"/>
<evidence type="ECO:0000313" key="3">
    <source>
        <dbReference type="Proteomes" id="UP000572680"/>
    </source>
</evidence>
<dbReference type="InterPro" id="IPR014710">
    <property type="entry name" value="RmlC-like_jellyroll"/>
</dbReference>
<protein>
    <submittedName>
        <fullName evidence="2">Mannose-6-phosphate isomerase-like protein (Cupin superfamily)</fullName>
    </submittedName>
</protein>
<dbReference type="EMBL" id="JACJIA010000002">
    <property type="protein sequence ID" value="MBA8949873.1"/>
    <property type="molecule type" value="Genomic_DNA"/>
</dbReference>
<dbReference type="Pfam" id="PF07883">
    <property type="entry name" value="Cupin_2"/>
    <property type="match status" value="1"/>
</dbReference>
<dbReference type="InterPro" id="IPR053146">
    <property type="entry name" value="QDO-like"/>
</dbReference>
<dbReference type="PANTHER" id="PTHR36440:SF1">
    <property type="entry name" value="PUTATIVE (AFU_ORTHOLOGUE AFUA_8G07350)-RELATED"/>
    <property type="match status" value="1"/>
</dbReference>
<dbReference type="AlphaFoldDB" id="A0A7W3QKE3"/>
<feature type="domain" description="Cupin type-2" evidence="1">
    <location>
        <begin position="40"/>
        <end position="107"/>
    </location>
</feature>
<reference evidence="2 3" key="1">
    <citation type="submission" date="2020-08" db="EMBL/GenBank/DDBJ databases">
        <title>Genomic Encyclopedia of Type Strains, Phase IV (KMG-IV): sequencing the most valuable type-strain genomes for metagenomic binning, comparative biology and taxonomic classification.</title>
        <authorList>
            <person name="Goeker M."/>
        </authorList>
    </citation>
    <scope>NUCLEOTIDE SEQUENCE [LARGE SCALE GENOMIC DNA]</scope>
    <source>
        <strain evidence="2 3">DSM 44197</strain>
    </source>
</reference>
<dbReference type="SUPFAM" id="SSF51182">
    <property type="entry name" value="RmlC-like cupins"/>
    <property type="match status" value="1"/>
</dbReference>
<keyword evidence="2" id="KW-0413">Isomerase</keyword>
<organism evidence="2 3">
    <name type="scientific">Actinomadura namibiensis</name>
    <dbReference type="NCBI Taxonomy" id="182080"/>
    <lineage>
        <taxon>Bacteria</taxon>
        <taxon>Bacillati</taxon>
        <taxon>Actinomycetota</taxon>
        <taxon>Actinomycetes</taxon>
        <taxon>Streptosporangiales</taxon>
        <taxon>Thermomonosporaceae</taxon>
        <taxon>Actinomadura</taxon>
    </lineage>
</organism>
<dbReference type="Proteomes" id="UP000572680">
    <property type="component" value="Unassembled WGS sequence"/>
</dbReference>
<evidence type="ECO:0000313" key="2">
    <source>
        <dbReference type="EMBL" id="MBA8949873.1"/>
    </source>
</evidence>